<feature type="transmembrane region" description="Helical" evidence="5">
    <location>
        <begin position="209"/>
        <end position="225"/>
    </location>
</feature>
<feature type="transmembrane region" description="Helical" evidence="5">
    <location>
        <begin position="237"/>
        <end position="254"/>
    </location>
</feature>
<keyword evidence="3 5" id="KW-1133">Transmembrane helix</keyword>
<keyword evidence="2 5" id="KW-0812">Transmembrane</keyword>
<evidence type="ECO:0000256" key="1">
    <source>
        <dbReference type="ARBA" id="ARBA00004141"/>
    </source>
</evidence>
<evidence type="ECO:0000313" key="6">
    <source>
        <dbReference type="EMBL" id="BBM48884.1"/>
    </source>
</evidence>
<accession>A0A510KBD6</accession>
<evidence type="ECO:0000256" key="2">
    <source>
        <dbReference type="ARBA" id="ARBA00022692"/>
    </source>
</evidence>
<dbReference type="EMBL" id="AP019835">
    <property type="protein sequence ID" value="BBM48884.1"/>
    <property type="molecule type" value="Genomic_DNA"/>
</dbReference>
<dbReference type="NCBIfam" id="NF008978">
    <property type="entry name" value="PRK12324.1-4"/>
    <property type="match status" value="1"/>
</dbReference>
<name>A0A510KBD6_9FUSO</name>
<evidence type="ECO:0000313" key="7">
    <source>
        <dbReference type="Proteomes" id="UP000321501"/>
    </source>
</evidence>
<sequence>MIKNYIKLMRPKHYLKNGLILVPLFFSKEINILNKIIDVLFAFLAFSLISSTIYIINDTMDAEKDRQHPKKCKRPIASGQISKKNAIIFSIFLFILSFTFHYFGNRNKLFSISTIYLISYFFINLSYSLGLKNKPILDLVLLSAGFLLRVLYGGEITDVPISYWLYLIVITFSFYMGFGKRRGELEIKGDKNTREVLKKYSYEFLDKKMSIFMALTLVFYSLWTVDKKTTDVVGSDLFIWTVPLVIIIFLRYSYVIELGESDGDPVEVLLSDKVLISLVIVYILVTIIFFYKNFIF</sequence>
<dbReference type="AlphaFoldDB" id="A0A510KBD6"/>
<feature type="transmembrane region" description="Helical" evidence="5">
    <location>
        <begin position="160"/>
        <end position="178"/>
    </location>
</feature>
<dbReference type="GO" id="GO:0016765">
    <property type="term" value="F:transferase activity, transferring alkyl or aryl (other than methyl) groups"/>
    <property type="evidence" value="ECO:0007669"/>
    <property type="project" value="InterPro"/>
</dbReference>
<feature type="transmembrane region" description="Helical" evidence="5">
    <location>
        <begin position="274"/>
        <end position="291"/>
    </location>
</feature>
<dbReference type="PANTHER" id="PTHR11048">
    <property type="entry name" value="PRENYLTRANSFERASES"/>
    <property type="match status" value="1"/>
</dbReference>
<feature type="transmembrane region" description="Helical" evidence="5">
    <location>
        <begin position="86"/>
        <end position="103"/>
    </location>
</feature>
<reference evidence="6 7" key="1">
    <citation type="submission" date="2019-07" db="EMBL/GenBank/DDBJ databases">
        <title>Complete Genome Sequence of Leptotrichia wadei Strain JMUB3934.</title>
        <authorList>
            <person name="Watanabe S."/>
            <person name="Cui L."/>
        </authorList>
    </citation>
    <scope>NUCLEOTIDE SEQUENCE [LARGE SCALE GENOMIC DNA]</scope>
    <source>
        <strain evidence="6 7">JMUB3934</strain>
    </source>
</reference>
<dbReference type="Gene3D" id="1.10.357.140">
    <property type="entry name" value="UbiA prenyltransferase"/>
    <property type="match status" value="1"/>
</dbReference>
<feature type="transmembrane region" description="Helical" evidence="5">
    <location>
        <begin position="36"/>
        <end position="56"/>
    </location>
</feature>
<evidence type="ECO:0000256" key="5">
    <source>
        <dbReference type="SAM" id="Phobius"/>
    </source>
</evidence>
<protein>
    <submittedName>
        <fullName evidence="6">Prenyltransferase, UbiA family</fullName>
    </submittedName>
</protein>
<dbReference type="Proteomes" id="UP000321501">
    <property type="component" value="Chromosome"/>
</dbReference>
<dbReference type="CDD" id="cd13963">
    <property type="entry name" value="PT_UbiA_2"/>
    <property type="match status" value="1"/>
</dbReference>
<dbReference type="GO" id="GO:0009247">
    <property type="term" value="P:glycolipid biosynthetic process"/>
    <property type="evidence" value="ECO:0007669"/>
    <property type="project" value="TreeGrafter"/>
</dbReference>
<feature type="transmembrane region" description="Helical" evidence="5">
    <location>
        <begin position="136"/>
        <end position="154"/>
    </location>
</feature>
<keyword evidence="6" id="KW-0808">Transferase</keyword>
<dbReference type="PANTHER" id="PTHR11048:SF5">
    <property type="entry name" value="DECAPRENYL-PHOSPHATE PHOSPHORIBOSYLTRANSFERASE"/>
    <property type="match status" value="1"/>
</dbReference>
<proteinExistence type="predicted"/>
<dbReference type="InterPro" id="IPR039653">
    <property type="entry name" value="Prenyltransferase"/>
</dbReference>
<evidence type="ECO:0000256" key="4">
    <source>
        <dbReference type="ARBA" id="ARBA00023136"/>
    </source>
</evidence>
<dbReference type="RefSeq" id="WP_232052772.1">
    <property type="nucleotide sequence ID" value="NZ_AP019835.1"/>
</dbReference>
<dbReference type="Pfam" id="PF01040">
    <property type="entry name" value="UbiA"/>
    <property type="match status" value="1"/>
</dbReference>
<feature type="transmembrane region" description="Helical" evidence="5">
    <location>
        <begin position="109"/>
        <end position="129"/>
    </location>
</feature>
<dbReference type="GO" id="GO:0005886">
    <property type="term" value="C:plasma membrane"/>
    <property type="evidence" value="ECO:0007669"/>
    <property type="project" value="TreeGrafter"/>
</dbReference>
<dbReference type="InterPro" id="IPR044878">
    <property type="entry name" value="UbiA_sf"/>
</dbReference>
<gene>
    <name evidence="6" type="ORF">JMUB3934_0154</name>
</gene>
<organism evidence="6 7">
    <name type="scientific">Leptotrichia wadei</name>
    <dbReference type="NCBI Taxonomy" id="157687"/>
    <lineage>
        <taxon>Bacteria</taxon>
        <taxon>Fusobacteriati</taxon>
        <taxon>Fusobacteriota</taxon>
        <taxon>Fusobacteriia</taxon>
        <taxon>Fusobacteriales</taxon>
        <taxon>Leptotrichiaceae</taxon>
        <taxon>Leptotrichia</taxon>
    </lineage>
</organism>
<evidence type="ECO:0000256" key="3">
    <source>
        <dbReference type="ARBA" id="ARBA00022989"/>
    </source>
</evidence>
<keyword evidence="4 5" id="KW-0472">Membrane</keyword>
<comment type="subcellular location">
    <subcellularLocation>
        <location evidence="1">Membrane</location>
        <topology evidence="1">Multi-pass membrane protein</topology>
    </subcellularLocation>
</comment>
<dbReference type="InterPro" id="IPR000537">
    <property type="entry name" value="UbiA_prenyltransferase"/>
</dbReference>